<gene>
    <name evidence="9" type="ORF">SAMN04515674_105245</name>
</gene>
<evidence type="ECO:0000256" key="1">
    <source>
        <dbReference type="ARBA" id="ARBA00004651"/>
    </source>
</evidence>
<dbReference type="AlphaFoldDB" id="A0A1I5SWB5"/>
<dbReference type="Proteomes" id="UP000199306">
    <property type="component" value="Unassembled WGS sequence"/>
</dbReference>
<dbReference type="PANTHER" id="PTHR30572:SF18">
    <property type="entry name" value="ABC-TYPE MACROLIDE FAMILY EXPORT SYSTEM PERMEASE COMPONENT 2"/>
    <property type="match status" value="1"/>
</dbReference>
<sequence>MKASPQPPRWADRLLEWFCAPHLLEEIQGDLYERFQSNSNRFGEKTARRKYLFGVLSFIRPFTLRRKPDLYLSTSLFPKIMLSNYFKIALRNLLRNRIYSFINIGGLAVGMAVAMLIGLWIFDELSFNKYHKNYDRIASVMQHYTMNGVTDSQVSLPIPLANELRTTYAGNFRYVLLSSWTEGHTLSYGDRKFWKAGNYIEPEAPEMLSLKMLKGTRAGLYEPSSIMINASVAKALFGDSDPMDKIIKIDNQITVKVTGVYEDLPYNTQFNNLDYLTPWALNVAVRDWVKNSRDNWDNNSFQIFAQIGDNADMDKVSAKIKNARLNNVDREIARTKPEVFLQPMSKWHLYSEFKNGINVGGRIQFVWLFGLIGFFVLLLACINFMNLSTARSEKRAKEVGIRKAIGSLRGQLISQFLSESLLVVLIAFALSLVLVQLVLPFFNEVADKKMTILWSNPRFWLLGISFSLCTGLLAGSYPAFYLSSFQPVKVLKGVFRVGRFAAAPRKIMVVLQFTVSVTLIIGTIIVFRQIQFAKNRPIGYSRNGLIYVQTTTADVHNHYEAIRSEFIKSGAVVEMAESESPVTGVWNNNGGFEWKGKNPGQQANFAVIGVTHEFGKTIGWQFKEGRDFSKAFSTDSLSLVLNEAAVKFMGLKNPVGETVREGNRTYKIIGVIKDMIMASPYEPVKQSLFYLSDFPSNFINIKINPKMSANEALPIISGIFRKYNPVSPFNYKFADLEYAHKFAAEERIGKLATFFAILAIFISCLGLFGLASFVAEQRTKEIGIRKVLGATVFNLWRLLSKDFVVLVIISLFIAIPIAYYFMNNWLHNYTYRSEISWWIFAVSGLGALGITLLTVSYQAIKAALLNPVKSLKTE</sequence>
<feature type="domain" description="ABC3 transporter permease C-terminal" evidence="7">
    <location>
        <begin position="371"/>
        <end position="487"/>
    </location>
</feature>
<dbReference type="Pfam" id="PF02687">
    <property type="entry name" value="FtsX"/>
    <property type="match status" value="2"/>
</dbReference>
<feature type="domain" description="MacB-like periplasmic core" evidence="8">
    <location>
        <begin position="514"/>
        <end position="675"/>
    </location>
</feature>
<comment type="subcellular location">
    <subcellularLocation>
        <location evidence="1">Cell membrane</location>
        <topology evidence="1">Multi-pass membrane protein</topology>
    </subcellularLocation>
</comment>
<evidence type="ECO:0000256" key="3">
    <source>
        <dbReference type="ARBA" id="ARBA00022692"/>
    </source>
</evidence>
<protein>
    <submittedName>
        <fullName evidence="9">ABC-type antimicrobial peptide transport system, permease component</fullName>
    </submittedName>
</protein>
<feature type="transmembrane region" description="Helical" evidence="6">
    <location>
        <begin position="507"/>
        <end position="527"/>
    </location>
</feature>
<proteinExistence type="predicted"/>
<organism evidence="9 10">
    <name type="scientific">Pseudarcicella hirudinis</name>
    <dbReference type="NCBI Taxonomy" id="1079859"/>
    <lineage>
        <taxon>Bacteria</taxon>
        <taxon>Pseudomonadati</taxon>
        <taxon>Bacteroidota</taxon>
        <taxon>Cytophagia</taxon>
        <taxon>Cytophagales</taxon>
        <taxon>Flectobacillaceae</taxon>
        <taxon>Pseudarcicella</taxon>
    </lineage>
</organism>
<feature type="transmembrane region" description="Helical" evidence="6">
    <location>
        <begin position="459"/>
        <end position="482"/>
    </location>
</feature>
<dbReference type="STRING" id="1079859.SAMN04515674_105245"/>
<feature type="transmembrane region" description="Helical" evidence="6">
    <location>
        <begin position="803"/>
        <end position="822"/>
    </location>
</feature>
<reference evidence="9 10" key="1">
    <citation type="submission" date="2016-10" db="EMBL/GenBank/DDBJ databases">
        <authorList>
            <person name="de Groot N.N."/>
        </authorList>
    </citation>
    <scope>NUCLEOTIDE SEQUENCE [LARGE SCALE GENOMIC DNA]</scope>
    <source>
        <strain evidence="10">E92,LMG 26720,CCM 7988</strain>
    </source>
</reference>
<evidence type="ECO:0000259" key="8">
    <source>
        <dbReference type="Pfam" id="PF12704"/>
    </source>
</evidence>
<dbReference type="EMBL" id="FOXH01000005">
    <property type="protein sequence ID" value="SFP75040.1"/>
    <property type="molecule type" value="Genomic_DNA"/>
</dbReference>
<feature type="domain" description="MacB-like periplasmic core" evidence="8">
    <location>
        <begin position="100"/>
        <end position="322"/>
    </location>
</feature>
<accession>A0A1I5SWB5</accession>
<dbReference type="GO" id="GO:0005886">
    <property type="term" value="C:plasma membrane"/>
    <property type="evidence" value="ECO:0007669"/>
    <property type="project" value="UniProtKB-SubCell"/>
</dbReference>
<keyword evidence="4 6" id="KW-1133">Transmembrane helix</keyword>
<feature type="transmembrane region" description="Helical" evidence="6">
    <location>
        <begin position="98"/>
        <end position="122"/>
    </location>
</feature>
<keyword evidence="5 6" id="KW-0472">Membrane</keyword>
<keyword evidence="3 6" id="KW-0812">Transmembrane</keyword>
<dbReference type="InterPro" id="IPR025857">
    <property type="entry name" value="MacB_PCD"/>
</dbReference>
<feature type="transmembrane region" description="Helical" evidence="6">
    <location>
        <begin position="837"/>
        <end position="860"/>
    </location>
</feature>
<feature type="transmembrane region" description="Helical" evidence="6">
    <location>
        <begin position="416"/>
        <end position="439"/>
    </location>
</feature>
<keyword evidence="2" id="KW-1003">Cell membrane</keyword>
<feature type="transmembrane region" description="Helical" evidence="6">
    <location>
        <begin position="365"/>
        <end position="387"/>
    </location>
</feature>
<dbReference type="RefSeq" id="WP_177219367.1">
    <property type="nucleotide sequence ID" value="NZ_FOXH01000005.1"/>
</dbReference>
<evidence type="ECO:0000256" key="4">
    <source>
        <dbReference type="ARBA" id="ARBA00022989"/>
    </source>
</evidence>
<dbReference type="InterPro" id="IPR050250">
    <property type="entry name" value="Macrolide_Exporter_MacB"/>
</dbReference>
<evidence type="ECO:0000256" key="5">
    <source>
        <dbReference type="ARBA" id="ARBA00023136"/>
    </source>
</evidence>
<evidence type="ECO:0000256" key="2">
    <source>
        <dbReference type="ARBA" id="ARBA00022475"/>
    </source>
</evidence>
<keyword evidence="10" id="KW-1185">Reference proteome</keyword>
<feature type="domain" description="ABC3 transporter permease C-terminal" evidence="7">
    <location>
        <begin position="754"/>
        <end position="866"/>
    </location>
</feature>
<feature type="transmembrane region" description="Helical" evidence="6">
    <location>
        <begin position="751"/>
        <end position="775"/>
    </location>
</feature>
<dbReference type="Pfam" id="PF12704">
    <property type="entry name" value="MacB_PCD"/>
    <property type="match status" value="2"/>
</dbReference>
<dbReference type="NCBIfam" id="NF038404">
    <property type="entry name" value="perm_prefix_2"/>
    <property type="match status" value="1"/>
</dbReference>
<evidence type="ECO:0000313" key="10">
    <source>
        <dbReference type="Proteomes" id="UP000199306"/>
    </source>
</evidence>
<evidence type="ECO:0000256" key="6">
    <source>
        <dbReference type="SAM" id="Phobius"/>
    </source>
</evidence>
<evidence type="ECO:0000259" key="7">
    <source>
        <dbReference type="Pfam" id="PF02687"/>
    </source>
</evidence>
<name>A0A1I5SWB5_9BACT</name>
<dbReference type="InterPro" id="IPR003838">
    <property type="entry name" value="ABC3_permease_C"/>
</dbReference>
<dbReference type="InterPro" id="IPR047699">
    <property type="entry name" value="Permease_put_prefix"/>
</dbReference>
<dbReference type="GO" id="GO:0022857">
    <property type="term" value="F:transmembrane transporter activity"/>
    <property type="evidence" value="ECO:0007669"/>
    <property type="project" value="TreeGrafter"/>
</dbReference>
<evidence type="ECO:0000313" key="9">
    <source>
        <dbReference type="EMBL" id="SFP75040.1"/>
    </source>
</evidence>
<dbReference type="PANTHER" id="PTHR30572">
    <property type="entry name" value="MEMBRANE COMPONENT OF TRANSPORTER-RELATED"/>
    <property type="match status" value="1"/>
</dbReference>